<comment type="caution">
    <text evidence="1">The sequence shown here is derived from an EMBL/GenBank/DDBJ whole genome shotgun (WGS) entry which is preliminary data.</text>
</comment>
<sequence length="113" mass="12796">MIISYLLVTSLSCWSQLHFLTYSQTIIYLLYVSITKVTVNFQRSVVFPQLSIQNDSEESGKACVTVYICTRKRPSDLPSPDRVDALLNIAFFAKHLHSLAHHHSRPSPSSDTI</sequence>
<name>A0ABQ8VXS8_9AGAR</name>
<gene>
    <name evidence="1" type="ORF">C8R41DRAFT_810959</name>
</gene>
<keyword evidence="2" id="KW-1185">Reference proteome</keyword>
<accession>A0ABQ8VXS8</accession>
<dbReference type="EMBL" id="JANVFT010000006">
    <property type="protein sequence ID" value="KAJ4500310.1"/>
    <property type="molecule type" value="Genomic_DNA"/>
</dbReference>
<evidence type="ECO:0000313" key="1">
    <source>
        <dbReference type="EMBL" id="KAJ4500310.1"/>
    </source>
</evidence>
<proteinExistence type="predicted"/>
<reference evidence="1" key="1">
    <citation type="submission" date="2022-08" db="EMBL/GenBank/DDBJ databases">
        <title>A Global Phylogenomic Analysis of the Shiitake Genus Lentinula.</title>
        <authorList>
            <consortium name="DOE Joint Genome Institute"/>
            <person name="Sierra-Patev S."/>
            <person name="Min B."/>
            <person name="Naranjo-Ortiz M."/>
            <person name="Looney B."/>
            <person name="Konkel Z."/>
            <person name="Slot J.C."/>
            <person name="Sakamoto Y."/>
            <person name="Steenwyk J.L."/>
            <person name="Rokas A."/>
            <person name="Carro J."/>
            <person name="Camarero S."/>
            <person name="Ferreira P."/>
            <person name="Molpeceres G."/>
            <person name="Ruiz-Duenas F.J."/>
            <person name="Serrano A."/>
            <person name="Henrissat B."/>
            <person name="Drula E."/>
            <person name="Hughes K.W."/>
            <person name="Mata J.L."/>
            <person name="Ishikawa N.K."/>
            <person name="Vargas-Isla R."/>
            <person name="Ushijima S."/>
            <person name="Smith C.A."/>
            <person name="Ahrendt S."/>
            <person name="Andreopoulos W."/>
            <person name="He G."/>
            <person name="Labutti K."/>
            <person name="Lipzen A."/>
            <person name="Ng V."/>
            <person name="Riley R."/>
            <person name="Sandor L."/>
            <person name="Barry K."/>
            <person name="Martinez A.T."/>
            <person name="Xiao Y."/>
            <person name="Gibbons J.G."/>
            <person name="Terashima K."/>
            <person name="Grigoriev I.V."/>
            <person name="Hibbett D.S."/>
        </authorList>
    </citation>
    <scope>NUCLEOTIDE SEQUENCE</scope>
    <source>
        <strain evidence="1">RHP3577 ss4</strain>
    </source>
</reference>
<protein>
    <submittedName>
        <fullName evidence="1">Uncharacterized protein</fullName>
    </submittedName>
</protein>
<evidence type="ECO:0000313" key="2">
    <source>
        <dbReference type="Proteomes" id="UP001150217"/>
    </source>
</evidence>
<organism evidence="1 2">
    <name type="scientific">Lentinula lateritia</name>
    <dbReference type="NCBI Taxonomy" id="40482"/>
    <lineage>
        <taxon>Eukaryota</taxon>
        <taxon>Fungi</taxon>
        <taxon>Dikarya</taxon>
        <taxon>Basidiomycota</taxon>
        <taxon>Agaricomycotina</taxon>
        <taxon>Agaricomycetes</taxon>
        <taxon>Agaricomycetidae</taxon>
        <taxon>Agaricales</taxon>
        <taxon>Marasmiineae</taxon>
        <taxon>Omphalotaceae</taxon>
        <taxon>Lentinula</taxon>
    </lineage>
</organism>
<dbReference type="Proteomes" id="UP001150217">
    <property type="component" value="Unassembled WGS sequence"/>
</dbReference>